<dbReference type="OrthoDB" id="430207at2759"/>
<feature type="transmembrane region" description="Helical" evidence="7">
    <location>
        <begin position="93"/>
        <end position="110"/>
    </location>
</feature>
<evidence type="ECO:0000313" key="9">
    <source>
        <dbReference type="Proteomes" id="UP001153636"/>
    </source>
</evidence>
<evidence type="ECO:0000256" key="4">
    <source>
        <dbReference type="ARBA" id="ARBA00022989"/>
    </source>
</evidence>
<feature type="transmembrane region" description="Helical" evidence="7">
    <location>
        <begin position="51"/>
        <end position="72"/>
    </location>
</feature>
<gene>
    <name evidence="8" type="ORF">PSYICH_LOCUS11636</name>
</gene>
<keyword evidence="5 7" id="KW-0472">Membrane</keyword>
<comment type="subcellular location">
    <subcellularLocation>
        <location evidence="1">Membrane</location>
        <topology evidence="1">Multi-pass membrane protein</topology>
    </subcellularLocation>
</comment>
<evidence type="ECO:0000256" key="5">
    <source>
        <dbReference type="ARBA" id="ARBA00023136"/>
    </source>
</evidence>
<dbReference type="GO" id="GO:0016020">
    <property type="term" value="C:membrane"/>
    <property type="evidence" value="ECO:0007669"/>
    <property type="project" value="UniProtKB-SubCell"/>
</dbReference>
<name>A0A9P0D4P6_9CUCU</name>
<evidence type="ECO:0000256" key="3">
    <source>
        <dbReference type="ARBA" id="ARBA00022692"/>
    </source>
</evidence>
<sequence>MSSLNKIYQRMVRDHLLIVQSVQASCLMTIGDIIAQKVIEKKSEIELKRTARFTVLGLFLVGPSVATWFKFLSNTVGDKDKNAAIKKVVLDQLFFAPGFLPIFLVALNTIKGNSWQNTKDDIKDKYLDIMKANYKLWPVAQFVNFKFVPFQYQVLMNQSVAIFWNTYLSWKTTQSMIKTK</sequence>
<keyword evidence="3 7" id="KW-0812">Transmembrane</keyword>
<proteinExistence type="inferred from homology"/>
<dbReference type="PANTHER" id="PTHR11266:SF17">
    <property type="entry name" value="PROTEIN MPV17"/>
    <property type="match status" value="1"/>
</dbReference>
<comment type="similarity">
    <text evidence="2 7">Belongs to the peroxisomal membrane protein PXMP2/4 family.</text>
</comment>
<organism evidence="8 9">
    <name type="scientific">Psylliodes chrysocephalus</name>
    <dbReference type="NCBI Taxonomy" id="3402493"/>
    <lineage>
        <taxon>Eukaryota</taxon>
        <taxon>Metazoa</taxon>
        <taxon>Ecdysozoa</taxon>
        <taxon>Arthropoda</taxon>
        <taxon>Hexapoda</taxon>
        <taxon>Insecta</taxon>
        <taxon>Pterygota</taxon>
        <taxon>Neoptera</taxon>
        <taxon>Endopterygota</taxon>
        <taxon>Coleoptera</taxon>
        <taxon>Polyphaga</taxon>
        <taxon>Cucujiformia</taxon>
        <taxon>Chrysomeloidea</taxon>
        <taxon>Chrysomelidae</taxon>
        <taxon>Galerucinae</taxon>
        <taxon>Alticini</taxon>
        <taxon>Psylliodes</taxon>
    </lineage>
</organism>
<keyword evidence="4 7" id="KW-1133">Transmembrane helix</keyword>
<dbReference type="Proteomes" id="UP001153636">
    <property type="component" value="Chromosome 5"/>
</dbReference>
<dbReference type="GO" id="GO:0015267">
    <property type="term" value="F:channel activity"/>
    <property type="evidence" value="ECO:0007669"/>
    <property type="project" value="TreeGrafter"/>
</dbReference>
<dbReference type="GO" id="GO:1901858">
    <property type="term" value="P:regulation of mitochondrial DNA metabolic process"/>
    <property type="evidence" value="ECO:0007669"/>
    <property type="project" value="TreeGrafter"/>
</dbReference>
<dbReference type="Pfam" id="PF04117">
    <property type="entry name" value="Mpv17_PMP22"/>
    <property type="match status" value="1"/>
</dbReference>
<reference evidence="8" key="1">
    <citation type="submission" date="2022-01" db="EMBL/GenBank/DDBJ databases">
        <authorList>
            <person name="King R."/>
        </authorList>
    </citation>
    <scope>NUCLEOTIDE SEQUENCE</scope>
</reference>
<evidence type="ECO:0000313" key="8">
    <source>
        <dbReference type="EMBL" id="CAH1111310.1"/>
    </source>
</evidence>
<evidence type="ECO:0000256" key="6">
    <source>
        <dbReference type="ARBA" id="ARBA00049743"/>
    </source>
</evidence>
<dbReference type="EMBL" id="OV651817">
    <property type="protein sequence ID" value="CAH1111310.1"/>
    <property type="molecule type" value="Genomic_DNA"/>
</dbReference>
<dbReference type="AlphaFoldDB" id="A0A9P0D4P6"/>
<evidence type="ECO:0000256" key="7">
    <source>
        <dbReference type="RuleBase" id="RU363053"/>
    </source>
</evidence>
<dbReference type="GO" id="GO:0005739">
    <property type="term" value="C:mitochondrion"/>
    <property type="evidence" value="ECO:0007669"/>
    <property type="project" value="TreeGrafter"/>
</dbReference>
<accession>A0A9P0D4P6</accession>
<keyword evidence="9" id="KW-1185">Reference proteome</keyword>
<evidence type="ECO:0000256" key="2">
    <source>
        <dbReference type="ARBA" id="ARBA00006824"/>
    </source>
</evidence>
<evidence type="ECO:0000256" key="1">
    <source>
        <dbReference type="ARBA" id="ARBA00004141"/>
    </source>
</evidence>
<dbReference type="PANTHER" id="PTHR11266">
    <property type="entry name" value="PEROXISOMAL MEMBRANE PROTEIN 2, PXMP2 MPV17"/>
    <property type="match status" value="1"/>
</dbReference>
<protein>
    <recommendedName>
        <fullName evidence="6">Mitochondrial inner membrane protein Mpv17</fullName>
    </recommendedName>
</protein>
<dbReference type="InterPro" id="IPR007248">
    <property type="entry name" value="Mpv17_PMP22"/>
</dbReference>